<accession>S5TF91</accession>
<organism evidence="3">
    <name type="scientific">Candida corydali</name>
    <dbReference type="NCBI Taxonomy" id="391826"/>
    <lineage>
        <taxon>Eukaryota</taxon>
        <taxon>Fungi</taxon>
        <taxon>Dikarya</taxon>
        <taxon>Ascomycota</taxon>
        <taxon>Saccharomycotina</taxon>
        <taxon>Pichiomycetes</taxon>
        <taxon>Debaryomycetaceae</taxon>
        <taxon>Candida/Lodderomyces clade</taxon>
        <taxon>Candida</taxon>
    </lineage>
</organism>
<dbReference type="Gene3D" id="3.10.28.10">
    <property type="entry name" value="Homing endonucleases"/>
    <property type="match status" value="2"/>
</dbReference>
<geneLocation type="mitochondrion" evidence="3"/>
<protein>
    <submittedName>
        <fullName evidence="3">Putative LAGLIDADG endonuclease</fullName>
    </submittedName>
</protein>
<dbReference type="PANTHER" id="PTHR36181">
    <property type="entry name" value="INTRON-ENCODED ENDONUCLEASE AI3-RELATED"/>
    <property type="match status" value="1"/>
</dbReference>
<dbReference type="PANTHER" id="PTHR36181:SF2">
    <property type="entry name" value="INTRON-ENCODED ENDONUCLEASE AI3-RELATED"/>
    <property type="match status" value="1"/>
</dbReference>
<keyword evidence="3" id="KW-0540">Nuclease</keyword>
<dbReference type="GO" id="GO:0004519">
    <property type="term" value="F:endonuclease activity"/>
    <property type="evidence" value="ECO:0007669"/>
    <property type="project" value="UniProtKB-KW"/>
</dbReference>
<dbReference type="Pfam" id="PF00961">
    <property type="entry name" value="LAGLIDADG_1"/>
    <property type="match status" value="2"/>
</dbReference>
<proteinExistence type="predicted"/>
<keyword evidence="1" id="KW-0472">Membrane</keyword>
<feature type="domain" description="Homing endonuclease LAGLIDADG" evidence="2">
    <location>
        <begin position="233"/>
        <end position="330"/>
    </location>
</feature>
<feature type="transmembrane region" description="Helical" evidence="1">
    <location>
        <begin position="6"/>
        <end position="26"/>
    </location>
</feature>
<keyword evidence="1" id="KW-1133">Transmembrane helix</keyword>
<evidence type="ECO:0000256" key="1">
    <source>
        <dbReference type="SAM" id="Phobius"/>
    </source>
</evidence>
<keyword evidence="3" id="KW-0496">Mitochondrion</keyword>
<keyword evidence="3" id="KW-0378">Hydrolase</keyword>
<gene>
    <name evidence="3" type="primary">cox1-I7</name>
</gene>
<dbReference type="GO" id="GO:0005739">
    <property type="term" value="C:mitochondrion"/>
    <property type="evidence" value="ECO:0007669"/>
    <property type="project" value="UniProtKB-ARBA"/>
</dbReference>
<dbReference type="InterPro" id="IPR051289">
    <property type="entry name" value="LAGLIDADG_Endonuclease"/>
</dbReference>
<feature type="domain" description="Homing endonuclease LAGLIDADG" evidence="2">
    <location>
        <begin position="93"/>
        <end position="185"/>
    </location>
</feature>
<dbReference type="SUPFAM" id="SSF55608">
    <property type="entry name" value="Homing endonucleases"/>
    <property type="match status" value="2"/>
</dbReference>
<dbReference type="RefSeq" id="YP_008475234.1">
    <property type="nucleotide sequence ID" value="NC_022172.1"/>
</dbReference>
<sequence>THTHTYIIYIIILVFIELYFIISYLLPLPSEGSQDKSTNSFLFDINKGVMFIKPKNKTYSFNINNEVKSTDYYKYLNIDNKDEFKDYIEQFFVGLLEGDGCITVDYISLRKKRVRFFIALNNLEENRIMIDYLVEYIGGRKAIERDNKYVIWYASSRTDIKKTLTILDKYPLLTSSKICQLEFAKLFINNNKYIGLSKLDFKILRDNKYKIQDEIINGFNNKFELPSYYPTWLSGFIEAEGHFKLIKSPTNGISTSQFIIGQNRDKYILKSILYYFESSSRLTLTHNKSGIDYYKIHLSNATVRTKLFDHFNKYPLLGYKNSQYYYWKNNH</sequence>
<evidence type="ECO:0000313" key="3">
    <source>
        <dbReference type="EMBL" id="AGS44534.1"/>
    </source>
</evidence>
<dbReference type="InterPro" id="IPR027434">
    <property type="entry name" value="Homing_endonucl"/>
</dbReference>
<dbReference type="AlphaFoldDB" id="S5TF91"/>
<dbReference type="InterPro" id="IPR004860">
    <property type="entry name" value="LAGLIDADG_dom"/>
</dbReference>
<dbReference type="GeneID" id="16695207"/>
<name>S5TF91_9ASCO</name>
<dbReference type="EMBL" id="KC993198">
    <property type="protein sequence ID" value="AGS44534.1"/>
    <property type="molecule type" value="Genomic_DNA"/>
</dbReference>
<evidence type="ECO:0000259" key="2">
    <source>
        <dbReference type="Pfam" id="PF00961"/>
    </source>
</evidence>
<feature type="non-terminal residue" evidence="3">
    <location>
        <position position="1"/>
    </location>
</feature>
<keyword evidence="1" id="KW-0812">Transmembrane</keyword>
<reference evidence="3" key="1">
    <citation type="submission" date="2013-04" db="EMBL/GenBank/DDBJ databases">
        <authorList>
            <person name="Pfeiffer I."/>
            <person name="Hegedusova E."/>
            <person name="Brejova B."/>
            <person name="Nosek J."/>
        </authorList>
    </citation>
    <scope>NUCLEOTIDE SEQUENCE</scope>
    <source>
        <strain evidence="3">NRRL Y-27910</strain>
    </source>
</reference>
<keyword evidence="3" id="KW-0255">Endonuclease</keyword>